<dbReference type="Proteomes" id="UP000694924">
    <property type="component" value="Unplaced"/>
</dbReference>
<proteinExistence type="predicted"/>
<dbReference type="GeneID" id="107066745"/>
<evidence type="ECO:0000313" key="1">
    <source>
        <dbReference type="Proteomes" id="UP000694924"/>
    </source>
</evidence>
<gene>
    <name evidence="2" type="primary">LOC107066745</name>
</gene>
<protein>
    <submittedName>
        <fullName evidence="2">Uncharacterized protein LOC107066745</fullName>
    </submittedName>
</protein>
<accession>A0ABM1IAB8</accession>
<dbReference type="PANTHER" id="PTHR13333:SF5">
    <property type="entry name" value="M-AAA PROTEASE-INTERACTING PROTEIN 1, MITOCHONDRIAL"/>
    <property type="match status" value="1"/>
</dbReference>
<name>A0ABM1IAB8_POLDO</name>
<dbReference type="RefSeq" id="XP_015177155.1">
    <property type="nucleotide sequence ID" value="XM_015321669.1"/>
</dbReference>
<keyword evidence="1" id="KW-1185">Reference proteome</keyword>
<sequence>MNYLTLKINRKMLSVIIRNAVKRINVRNFSSSVTCNNVISGRMLYESKELLPFLTSPKNLTIYRNYYNENNKEKGDQVSLPQLIPGPINTTFSVPKVFKVPFMQLFVRFITKDPEFELPILLTNTKKAASIVSIALANQDYDSLYNLVDNNLLNLLKTRIDTLSDEQRKLIAMNEENITLFMAYDLKFRRIYNTEEKKRVELTLVGHYIPGFNVHEFFDQKVKDRLERLLILKKQKTFVCNYVFSRDYCDDLESHWIIKHINHSEVLLLQ</sequence>
<dbReference type="PANTHER" id="PTHR13333">
    <property type="entry name" value="M-AAA PROTEASE-INTERACTING PROTEIN 1, MITOCHONDRIAL"/>
    <property type="match status" value="1"/>
</dbReference>
<evidence type="ECO:0000313" key="2">
    <source>
        <dbReference type="RefSeq" id="XP_015177155.1"/>
    </source>
</evidence>
<organism evidence="1 2">
    <name type="scientific">Polistes dominula</name>
    <name type="common">European paper wasp</name>
    <name type="synonym">Vespa dominula</name>
    <dbReference type="NCBI Taxonomy" id="743375"/>
    <lineage>
        <taxon>Eukaryota</taxon>
        <taxon>Metazoa</taxon>
        <taxon>Ecdysozoa</taxon>
        <taxon>Arthropoda</taxon>
        <taxon>Hexapoda</taxon>
        <taxon>Insecta</taxon>
        <taxon>Pterygota</taxon>
        <taxon>Neoptera</taxon>
        <taxon>Endopterygota</taxon>
        <taxon>Hymenoptera</taxon>
        <taxon>Apocrita</taxon>
        <taxon>Aculeata</taxon>
        <taxon>Vespoidea</taxon>
        <taxon>Vespidae</taxon>
        <taxon>Polistinae</taxon>
        <taxon>Polistini</taxon>
        <taxon>Polistes</taxon>
    </lineage>
</organism>
<reference evidence="2" key="1">
    <citation type="submission" date="2025-08" db="UniProtKB">
        <authorList>
            <consortium name="RefSeq"/>
        </authorList>
    </citation>
    <scope>IDENTIFICATION</scope>
    <source>
        <tissue evidence="2">Whole body</tissue>
    </source>
</reference>